<comment type="caution">
    <text evidence="5">The sequence shown here is derived from an EMBL/GenBank/DDBJ whole genome shotgun (WGS) entry which is preliminary data.</text>
</comment>
<dbReference type="GO" id="GO:0016836">
    <property type="term" value="F:hydro-lyase activity"/>
    <property type="evidence" value="ECO:0007669"/>
    <property type="project" value="TreeGrafter"/>
</dbReference>
<dbReference type="AlphaFoldDB" id="A0A0J8CDL9"/>
<evidence type="ECO:0000256" key="2">
    <source>
        <dbReference type="ARBA" id="ARBA00022723"/>
    </source>
</evidence>
<dbReference type="Pfam" id="PF02746">
    <property type="entry name" value="MR_MLE_N"/>
    <property type="match status" value="1"/>
</dbReference>
<feature type="domain" description="Mandelate racemase/muconate lactonizing enzyme C-terminal" evidence="4">
    <location>
        <begin position="126"/>
        <end position="231"/>
    </location>
</feature>
<dbReference type="InterPro" id="IPR046945">
    <property type="entry name" value="RHMD-like"/>
</dbReference>
<dbReference type="SUPFAM" id="SSF54826">
    <property type="entry name" value="Enolase N-terminal domain-like"/>
    <property type="match status" value="1"/>
</dbReference>
<dbReference type="Gene3D" id="3.30.390.10">
    <property type="entry name" value="Enolase-like, N-terminal domain"/>
    <property type="match status" value="1"/>
</dbReference>
<dbReference type="Gene3D" id="3.20.20.120">
    <property type="entry name" value="Enolase-like C-terminal domain"/>
    <property type="match status" value="1"/>
</dbReference>
<evidence type="ECO:0000256" key="1">
    <source>
        <dbReference type="ARBA" id="ARBA00001946"/>
    </source>
</evidence>
<dbReference type="Proteomes" id="UP000037432">
    <property type="component" value="Unassembled WGS sequence"/>
</dbReference>
<dbReference type="Pfam" id="PF13378">
    <property type="entry name" value="MR_MLE_C"/>
    <property type="match status" value="1"/>
</dbReference>
<sequence length="364" mass="39496">MKIESVETLLLGEVAAVRIRTDDGAEGIGQTSPYRPGITVKVLHEMVAPHFLGQDPWDGEALVAKTLRTHYKFPSTFLHRALCGVDTAIWDLLGKVTGQPVHKLLGGAYRTDVPVYASSMRRDISPEDEGERLQRLVAEQGFRAVKIRVGAPLGGDEDVAPGRTERIIPHLRSVLGDGIDISADANGGFTAARAIQVGRMLEDQGYFHFEEPCPYDDLAHTAQVAAALDIPVAGGEQDNVLRQFRRMIDEGVVDIVQPDIGYVGGVGRARQVAVMAGAAGVPCTVHCANNSMLRVFTVHLAAAMPACHQPQEWGIENRGWELVPMYEPMLEVVDGRVEVPSAPGWGVELVPSFVRDAERAVSRT</sequence>
<evidence type="ECO:0000259" key="4">
    <source>
        <dbReference type="SMART" id="SM00922"/>
    </source>
</evidence>
<reference evidence="5 6" key="1">
    <citation type="submission" date="2015-06" db="EMBL/GenBank/DDBJ databases">
        <authorList>
            <person name="Ju K.-S."/>
            <person name="Doroghazi J.R."/>
            <person name="Metcalf W.W."/>
        </authorList>
    </citation>
    <scope>NUCLEOTIDE SEQUENCE [LARGE SCALE GENOMIC DNA]</scope>
    <source>
        <strain evidence="5 6">NRRL 3414</strain>
    </source>
</reference>
<keyword evidence="2" id="KW-0479">Metal-binding</keyword>
<evidence type="ECO:0000313" key="6">
    <source>
        <dbReference type="Proteomes" id="UP000037432"/>
    </source>
</evidence>
<dbReference type="SMART" id="SM00922">
    <property type="entry name" value="MR_MLE"/>
    <property type="match status" value="1"/>
</dbReference>
<comment type="cofactor">
    <cofactor evidence="1">
        <name>Mg(2+)</name>
        <dbReference type="ChEBI" id="CHEBI:18420"/>
    </cofactor>
</comment>
<dbReference type="InterPro" id="IPR029065">
    <property type="entry name" value="Enolase_C-like"/>
</dbReference>
<dbReference type="RefSeq" id="WP_048580219.1">
    <property type="nucleotide sequence ID" value="NZ_LFNT01000005.1"/>
</dbReference>
<dbReference type="OrthoDB" id="9796450at2"/>
<proteinExistence type="predicted"/>
<dbReference type="CDD" id="cd03316">
    <property type="entry name" value="MR_like"/>
    <property type="match status" value="1"/>
</dbReference>
<dbReference type="InterPro" id="IPR013342">
    <property type="entry name" value="Mandelate_racemase_C"/>
</dbReference>
<dbReference type="GO" id="GO:0016052">
    <property type="term" value="P:carbohydrate catabolic process"/>
    <property type="evidence" value="ECO:0007669"/>
    <property type="project" value="TreeGrafter"/>
</dbReference>
<dbReference type="InterPro" id="IPR013341">
    <property type="entry name" value="Mandelate_racemase_N_dom"/>
</dbReference>
<evidence type="ECO:0000313" key="5">
    <source>
        <dbReference type="EMBL" id="KMS75980.1"/>
    </source>
</evidence>
<dbReference type="SUPFAM" id="SSF51604">
    <property type="entry name" value="Enolase C-terminal domain-like"/>
    <property type="match status" value="1"/>
</dbReference>
<accession>A0A0J8CDL9</accession>
<dbReference type="SFLD" id="SFLDG00179">
    <property type="entry name" value="mandelate_racemase"/>
    <property type="match status" value="1"/>
</dbReference>
<evidence type="ECO:0000256" key="3">
    <source>
        <dbReference type="ARBA" id="ARBA00022842"/>
    </source>
</evidence>
<organism evidence="5 6">
    <name type="scientific">Streptomyces viridochromogenes</name>
    <dbReference type="NCBI Taxonomy" id="1938"/>
    <lineage>
        <taxon>Bacteria</taxon>
        <taxon>Bacillati</taxon>
        <taxon>Actinomycetota</taxon>
        <taxon>Actinomycetes</taxon>
        <taxon>Kitasatosporales</taxon>
        <taxon>Streptomycetaceae</taxon>
        <taxon>Streptomyces</taxon>
    </lineage>
</organism>
<dbReference type="SFLD" id="SFLDS00001">
    <property type="entry name" value="Enolase"/>
    <property type="match status" value="1"/>
</dbReference>
<dbReference type="PANTHER" id="PTHR13794">
    <property type="entry name" value="ENOLASE SUPERFAMILY, MANDELATE RACEMASE"/>
    <property type="match status" value="1"/>
</dbReference>
<gene>
    <name evidence="5" type="ORF">ACM01_07065</name>
</gene>
<name>A0A0J8CDL9_STRVR</name>
<dbReference type="InterPro" id="IPR029017">
    <property type="entry name" value="Enolase-like_N"/>
</dbReference>
<dbReference type="GO" id="GO:0000287">
    <property type="term" value="F:magnesium ion binding"/>
    <property type="evidence" value="ECO:0007669"/>
    <property type="project" value="TreeGrafter"/>
</dbReference>
<dbReference type="EMBL" id="LFNT01000005">
    <property type="protein sequence ID" value="KMS75980.1"/>
    <property type="molecule type" value="Genomic_DNA"/>
</dbReference>
<dbReference type="PATRIC" id="fig|1938.3.peg.546"/>
<protein>
    <submittedName>
        <fullName evidence="5">Mandelate racemase/muconate lactonizing protein</fullName>
    </submittedName>
</protein>
<dbReference type="InterPro" id="IPR036849">
    <property type="entry name" value="Enolase-like_C_sf"/>
</dbReference>
<dbReference type="PANTHER" id="PTHR13794:SF58">
    <property type="entry name" value="MITOCHONDRIAL ENOLASE SUPERFAMILY MEMBER 1"/>
    <property type="match status" value="1"/>
</dbReference>
<keyword evidence="3" id="KW-0460">Magnesium</keyword>